<organism evidence="1 2">
    <name type="scientific">Gossypium arboreum</name>
    <name type="common">Tree cotton</name>
    <name type="synonym">Gossypium nanking</name>
    <dbReference type="NCBI Taxonomy" id="29729"/>
    <lineage>
        <taxon>Eukaryota</taxon>
        <taxon>Viridiplantae</taxon>
        <taxon>Streptophyta</taxon>
        <taxon>Embryophyta</taxon>
        <taxon>Tracheophyta</taxon>
        <taxon>Spermatophyta</taxon>
        <taxon>Magnoliopsida</taxon>
        <taxon>eudicotyledons</taxon>
        <taxon>Gunneridae</taxon>
        <taxon>Pentapetalae</taxon>
        <taxon>rosids</taxon>
        <taxon>malvids</taxon>
        <taxon>Malvales</taxon>
        <taxon>Malvaceae</taxon>
        <taxon>Malvoideae</taxon>
        <taxon>Gossypium</taxon>
    </lineage>
</organism>
<proteinExistence type="predicted"/>
<dbReference type="Proteomes" id="UP000032142">
    <property type="component" value="Unassembled WGS sequence"/>
</dbReference>
<dbReference type="EMBL" id="JRRC01403874">
    <property type="protein sequence ID" value="KHG04022.1"/>
    <property type="molecule type" value="Genomic_DNA"/>
</dbReference>
<reference evidence="2" key="1">
    <citation type="submission" date="2014-09" db="EMBL/GenBank/DDBJ databases">
        <authorList>
            <person name="Mudge J."/>
            <person name="Ramaraj T."/>
            <person name="Lindquist I.E."/>
            <person name="Bharti A.K."/>
            <person name="Sundararajan A."/>
            <person name="Cameron C.T."/>
            <person name="Woodward J.E."/>
            <person name="May G.D."/>
            <person name="Brubaker C."/>
            <person name="Broadhvest J."/>
            <person name="Wilkins T.A."/>
        </authorList>
    </citation>
    <scope>NUCLEOTIDE SEQUENCE</scope>
    <source>
        <strain evidence="2">cv. AKA8401</strain>
    </source>
</reference>
<name>A0A0B0MUG6_GOSAR</name>
<evidence type="ECO:0000313" key="2">
    <source>
        <dbReference type="Proteomes" id="UP000032142"/>
    </source>
</evidence>
<dbReference type="AlphaFoldDB" id="A0A0B0MUG6"/>
<keyword evidence="2" id="KW-1185">Reference proteome</keyword>
<comment type="caution">
    <text evidence="1">The sequence shown here is derived from an EMBL/GenBank/DDBJ whole genome shotgun (WGS) entry which is preliminary data.</text>
</comment>
<gene>
    <name evidence="1" type="ORF">F383_29409</name>
</gene>
<protein>
    <submittedName>
        <fullName evidence="1">Uncharacterized protein</fullName>
    </submittedName>
</protein>
<sequence>MSWEAFPGCIMGSSESQFNGKLTKSHIIGKLIRAKVCPQHM</sequence>
<accession>A0A0B0MUG6</accession>
<evidence type="ECO:0000313" key="1">
    <source>
        <dbReference type="EMBL" id="KHG04022.1"/>
    </source>
</evidence>